<dbReference type="SUPFAM" id="SSF52172">
    <property type="entry name" value="CheY-like"/>
    <property type="match status" value="1"/>
</dbReference>
<dbReference type="PROSITE" id="PS00675">
    <property type="entry name" value="SIGMA54_INTERACT_1"/>
    <property type="match status" value="1"/>
</dbReference>
<dbReference type="Pfam" id="PF00072">
    <property type="entry name" value="Response_reg"/>
    <property type="match status" value="1"/>
</dbReference>
<proteinExistence type="predicted"/>
<evidence type="ECO:0000256" key="1">
    <source>
        <dbReference type="ARBA" id="ARBA00022741"/>
    </source>
</evidence>
<feature type="modified residue" description="4-aspartylphosphate" evidence="8">
    <location>
        <position position="53"/>
    </location>
</feature>
<dbReference type="Pfam" id="PF18024">
    <property type="entry name" value="HTH_50"/>
    <property type="match status" value="1"/>
</dbReference>
<dbReference type="PANTHER" id="PTHR32071:SF117">
    <property type="entry name" value="PTS-DEPENDENT DIHYDROXYACETONE KINASE OPERON REGULATORY PROTEIN-RELATED"/>
    <property type="match status" value="1"/>
</dbReference>
<dbReference type="SMART" id="SM00448">
    <property type="entry name" value="REC"/>
    <property type="match status" value="1"/>
</dbReference>
<dbReference type="Pfam" id="PF00158">
    <property type="entry name" value="Sigma54_activat"/>
    <property type="match status" value="1"/>
</dbReference>
<feature type="domain" description="Response regulatory" evidence="10">
    <location>
        <begin position="4"/>
        <end position="118"/>
    </location>
</feature>
<dbReference type="PROSITE" id="PS00688">
    <property type="entry name" value="SIGMA54_INTERACT_3"/>
    <property type="match status" value="1"/>
</dbReference>
<dbReference type="Gene3D" id="3.40.50.2300">
    <property type="match status" value="1"/>
</dbReference>
<name>A0ABP9N100_9GAMM</name>
<keyword evidence="8" id="KW-0597">Phosphoprotein</keyword>
<accession>A0ABP9N100</accession>
<evidence type="ECO:0000256" key="2">
    <source>
        <dbReference type="ARBA" id="ARBA00022797"/>
    </source>
</evidence>
<keyword evidence="1" id="KW-0547">Nucleotide-binding</keyword>
<protein>
    <recommendedName>
        <fullName evidence="7">HTH-type transcriptional regulatory protein TyrR</fullName>
    </recommendedName>
</protein>
<gene>
    <name evidence="11" type="primary">atoC</name>
    <name evidence="11" type="ORF">GCM10023211_02250</name>
</gene>
<dbReference type="InterPro" id="IPR001789">
    <property type="entry name" value="Sig_transdc_resp-reg_receiver"/>
</dbReference>
<dbReference type="PROSITE" id="PS50045">
    <property type="entry name" value="SIGMA54_INTERACT_4"/>
    <property type="match status" value="1"/>
</dbReference>
<dbReference type="InterPro" id="IPR003593">
    <property type="entry name" value="AAA+_ATPase"/>
</dbReference>
<dbReference type="InterPro" id="IPR009057">
    <property type="entry name" value="Homeodomain-like_sf"/>
</dbReference>
<dbReference type="InterPro" id="IPR025944">
    <property type="entry name" value="Sigma_54_int_dom_CS"/>
</dbReference>
<evidence type="ECO:0000259" key="9">
    <source>
        <dbReference type="PROSITE" id="PS50045"/>
    </source>
</evidence>
<evidence type="ECO:0000256" key="3">
    <source>
        <dbReference type="ARBA" id="ARBA00022840"/>
    </source>
</evidence>
<evidence type="ECO:0000256" key="8">
    <source>
        <dbReference type="PROSITE-ProRule" id="PRU00169"/>
    </source>
</evidence>
<reference evidence="12" key="1">
    <citation type="journal article" date="2019" name="Int. J. Syst. Evol. Microbiol.">
        <title>The Global Catalogue of Microorganisms (GCM) 10K type strain sequencing project: providing services to taxonomists for standard genome sequencing and annotation.</title>
        <authorList>
            <consortium name="The Broad Institute Genomics Platform"/>
            <consortium name="The Broad Institute Genome Sequencing Center for Infectious Disease"/>
            <person name="Wu L."/>
            <person name="Ma J."/>
        </authorList>
    </citation>
    <scope>NUCLEOTIDE SEQUENCE [LARGE SCALE GENOMIC DNA]</scope>
    <source>
        <strain evidence="12">JCM 18050</strain>
    </source>
</reference>
<keyword evidence="12" id="KW-1185">Reference proteome</keyword>
<dbReference type="Proteomes" id="UP001500171">
    <property type="component" value="Unassembled WGS sequence"/>
</dbReference>
<dbReference type="Gene3D" id="1.10.8.60">
    <property type="match status" value="1"/>
</dbReference>
<keyword evidence="3" id="KW-0067">ATP-binding</keyword>
<evidence type="ECO:0000313" key="12">
    <source>
        <dbReference type="Proteomes" id="UP001500171"/>
    </source>
</evidence>
<dbReference type="CDD" id="cd00009">
    <property type="entry name" value="AAA"/>
    <property type="match status" value="1"/>
</dbReference>
<evidence type="ECO:0000256" key="6">
    <source>
        <dbReference type="ARBA" id="ARBA00023163"/>
    </source>
</evidence>
<keyword evidence="2" id="KW-0058">Aromatic hydrocarbons catabolism</keyword>
<organism evidence="11 12">
    <name type="scientific">Orbus sasakiae</name>
    <dbReference type="NCBI Taxonomy" id="1078475"/>
    <lineage>
        <taxon>Bacteria</taxon>
        <taxon>Pseudomonadati</taxon>
        <taxon>Pseudomonadota</taxon>
        <taxon>Gammaproteobacteria</taxon>
        <taxon>Orbales</taxon>
        <taxon>Orbaceae</taxon>
        <taxon>Orbus</taxon>
    </lineage>
</organism>
<dbReference type="RefSeq" id="WP_345487859.1">
    <property type="nucleotide sequence ID" value="NZ_BAABHY010000001.1"/>
</dbReference>
<dbReference type="InterPro" id="IPR011006">
    <property type="entry name" value="CheY-like_superfamily"/>
</dbReference>
<dbReference type="InterPro" id="IPR027417">
    <property type="entry name" value="P-loop_NTPase"/>
</dbReference>
<keyword evidence="5" id="KW-0238">DNA-binding</keyword>
<dbReference type="Gene3D" id="3.40.50.300">
    <property type="entry name" value="P-loop containing nucleotide triphosphate hydrolases"/>
    <property type="match status" value="1"/>
</dbReference>
<comment type="caution">
    <text evidence="11">The sequence shown here is derived from an EMBL/GenBank/DDBJ whole genome shotgun (WGS) entry which is preliminary data.</text>
</comment>
<feature type="domain" description="Sigma-54 factor interaction" evidence="9">
    <location>
        <begin position="145"/>
        <end position="374"/>
    </location>
</feature>
<keyword evidence="6" id="KW-0804">Transcription</keyword>
<dbReference type="InterPro" id="IPR025662">
    <property type="entry name" value="Sigma_54_int_dom_ATP-bd_1"/>
</dbReference>
<dbReference type="InterPro" id="IPR002078">
    <property type="entry name" value="Sigma_54_int"/>
</dbReference>
<dbReference type="Gene3D" id="1.10.10.60">
    <property type="entry name" value="Homeodomain-like"/>
    <property type="match status" value="1"/>
</dbReference>
<evidence type="ECO:0000259" key="10">
    <source>
        <dbReference type="PROSITE" id="PS50110"/>
    </source>
</evidence>
<sequence length="464" mass="52437">MSEKILIVEDEPNLKKLLSILLTQAQYQVIAFDNAEEAIELIKQQSVDLVLMDNHLPHMSGLAALKIIKHLHPEMFVILMTAYAGVDTAVEALKLGAFDYIVKPFDLNELKALVKRSLELNKAHKEGVNLSPKISLSNADDKGHILTNSPNMMELCRDIAKVSQTKTTVLITGESGTGKELVAKTIHYYSTRSTGPFIKVNCGALPETLLESTLFGHEKGSFTGAHQRQVGLFERAHQGTLFLDEVGEMSTHLQVKLLRVIQEKEFEPIGATQVMKADFRLIAATNRHLQEMVEAGTFRQDLYYRLNVMGLSLPPLRERPHDIMLLARYFANQFCLENNKALLDFSLNTIEVLNQYHWPGNIRELSNAIERAVIMSNGLFIYPEDLPEHIIENKKVTETSLDLSDSLYVNGTLKEKVKNYEKELIISELKQNHGHRENTAKALGVSKRTLLYKMQEYDINETIV</sequence>
<evidence type="ECO:0000256" key="4">
    <source>
        <dbReference type="ARBA" id="ARBA00023015"/>
    </source>
</evidence>
<dbReference type="Pfam" id="PF25601">
    <property type="entry name" value="AAA_lid_14"/>
    <property type="match status" value="1"/>
</dbReference>
<evidence type="ECO:0000256" key="7">
    <source>
        <dbReference type="ARBA" id="ARBA00029500"/>
    </source>
</evidence>
<dbReference type="PRINTS" id="PR01590">
    <property type="entry name" value="HTHFIS"/>
</dbReference>
<dbReference type="InterPro" id="IPR058031">
    <property type="entry name" value="AAA_lid_NorR"/>
</dbReference>
<dbReference type="SMART" id="SM00382">
    <property type="entry name" value="AAA"/>
    <property type="match status" value="1"/>
</dbReference>
<dbReference type="PANTHER" id="PTHR32071">
    <property type="entry name" value="TRANSCRIPTIONAL REGULATORY PROTEIN"/>
    <property type="match status" value="1"/>
</dbReference>
<dbReference type="EMBL" id="BAABHY010000001">
    <property type="protein sequence ID" value="GAA5104498.1"/>
    <property type="molecule type" value="Genomic_DNA"/>
</dbReference>
<keyword evidence="4" id="KW-0805">Transcription regulation</keyword>
<dbReference type="SUPFAM" id="SSF52540">
    <property type="entry name" value="P-loop containing nucleoside triphosphate hydrolases"/>
    <property type="match status" value="1"/>
</dbReference>
<dbReference type="InterPro" id="IPR030828">
    <property type="entry name" value="HTH_TyrR"/>
</dbReference>
<dbReference type="SUPFAM" id="SSF46689">
    <property type="entry name" value="Homeodomain-like"/>
    <property type="match status" value="1"/>
</dbReference>
<evidence type="ECO:0000313" key="11">
    <source>
        <dbReference type="EMBL" id="GAA5104498.1"/>
    </source>
</evidence>
<evidence type="ECO:0000256" key="5">
    <source>
        <dbReference type="ARBA" id="ARBA00023125"/>
    </source>
</evidence>
<dbReference type="PROSITE" id="PS50110">
    <property type="entry name" value="RESPONSE_REGULATORY"/>
    <property type="match status" value="1"/>
</dbReference>
<dbReference type="InterPro" id="IPR002197">
    <property type="entry name" value="HTH_Fis"/>
</dbReference>